<dbReference type="Proteomes" id="UP001529235">
    <property type="component" value="Unassembled WGS sequence"/>
</dbReference>
<dbReference type="RefSeq" id="WP_285273030.1">
    <property type="nucleotide sequence ID" value="NZ_JASNVW010000001.1"/>
</dbReference>
<evidence type="ECO:0000313" key="1">
    <source>
        <dbReference type="EMBL" id="MDK6028056.1"/>
    </source>
</evidence>
<evidence type="ECO:0000313" key="2">
    <source>
        <dbReference type="Proteomes" id="UP001529235"/>
    </source>
</evidence>
<accession>A0ABD4Z415</accession>
<proteinExistence type="predicted"/>
<name>A0ABD4Z415_9CREN</name>
<dbReference type="EMBL" id="JASNVW010000001">
    <property type="protein sequence ID" value="MDK6028056.1"/>
    <property type="molecule type" value="Genomic_DNA"/>
</dbReference>
<sequence length="178" mass="20619">MIDVKSTELKAIITTDIDLEHETCEDIENALAFSLSSVQCLPLERSGIALVYAEKHSDPLQIVKKLIRSSVRCHWVFPIYASCKSMYEEIKKCVMELLLLSNVSKPIKMVCRCRKRGWSIDSCSRLVKYIGSFLESLNIVVVDYKNPEYVLRLEIVNEITGLSFYHKTQEREFRMGRY</sequence>
<comment type="caution">
    <text evidence="1">The sequence shown here is derived from an EMBL/GenBank/DDBJ whole genome shotgun (WGS) entry which is preliminary data.</text>
</comment>
<gene>
    <name evidence="1" type="ORF">QPL79_01585</name>
</gene>
<reference evidence="1 2" key="1">
    <citation type="submission" date="2023-05" db="EMBL/GenBank/DDBJ databases">
        <title>A new hyperthermophilic archaea 'Ignisphaera cupida' sp. nov. and description of the family 'Ignisphaeraceae' fam. nov.</title>
        <authorList>
            <person name="Podosokorskaya O.A."/>
            <person name="Elcheninov A.G."/>
            <person name="Klukina A."/>
            <person name="Merkel A.Y."/>
        </authorList>
    </citation>
    <scope>NUCLEOTIDE SEQUENCE [LARGE SCALE GENOMIC DNA]</scope>
    <source>
        <strain evidence="1 2">4213-co</strain>
    </source>
</reference>
<dbReference type="SUPFAM" id="SSF143437">
    <property type="entry name" value="THUMP domain-like"/>
    <property type="match status" value="1"/>
</dbReference>
<dbReference type="AlphaFoldDB" id="A0ABD4Z415"/>
<protein>
    <recommendedName>
        <fullName evidence="3">THUMP domain-containing protein</fullName>
    </recommendedName>
</protein>
<keyword evidence="2" id="KW-1185">Reference proteome</keyword>
<evidence type="ECO:0008006" key="3">
    <source>
        <dbReference type="Google" id="ProtNLM"/>
    </source>
</evidence>
<organism evidence="1 2">
    <name type="scientific">Ignisphaera cupida</name>
    <dbReference type="NCBI Taxonomy" id="3050454"/>
    <lineage>
        <taxon>Archaea</taxon>
        <taxon>Thermoproteota</taxon>
        <taxon>Thermoprotei</taxon>
        <taxon>Desulfurococcales</taxon>
        <taxon>Desulfurococcaceae</taxon>
        <taxon>Ignisphaera</taxon>
    </lineage>
</organism>